<gene>
    <name evidence="3" type="ORF">MVEN_00324800</name>
</gene>
<dbReference type="Pfam" id="PF12937">
    <property type="entry name" value="F-box-like"/>
    <property type="match status" value="1"/>
</dbReference>
<keyword evidence="4" id="KW-1185">Reference proteome</keyword>
<dbReference type="Gene3D" id="1.20.1280.50">
    <property type="match status" value="1"/>
</dbReference>
<reference evidence="3" key="1">
    <citation type="submission" date="2020-05" db="EMBL/GenBank/DDBJ databases">
        <title>Mycena genomes resolve the evolution of fungal bioluminescence.</title>
        <authorList>
            <person name="Tsai I.J."/>
        </authorList>
    </citation>
    <scope>NUCLEOTIDE SEQUENCE</scope>
    <source>
        <strain evidence="3">CCC161011</strain>
    </source>
</reference>
<dbReference type="InterPro" id="IPR001810">
    <property type="entry name" value="F-box_dom"/>
</dbReference>
<dbReference type="InterPro" id="IPR036047">
    <property type="entry name" value="F-box-like_dom_sf"/>
</dbReference>
<dbReference type="OrthoDB" id="3012505at2759"/>
<dbReference type="SUPFAM" id="SSF81383">
    <property type="entry name" value="F-box domain"/>
    <property type="match status" value="1"/>
</dbReference>
<evidence type="ECO:0000313" key="3">
    <source>
        <dbReference type="EMBL" id="KAF7364558.1"/>
    </source>
</evidence>
<dbReference type="EMBL" id="JACAZI010000003">
    <property type="protein sequence ID" value="KAF7364558.1"/>
    <property type="molecule type" value="Genomic_DNA"/>
</dbReference>
<comment type="caution">
    <text evidence="3">The sequence shown here is derived from an EMBL/GenBank/DDBJ whole genome shotgun (WGS) entry which is preliminary data.</text>
</comment>
<dbReference type="Proteomes" id="UP000620124">
    <property type="component" value="Unassembled WGS sequence"/>
</dbReference>
<feature type="compositionally biased region" description="Low complexity" evidence="1">
    <location>
        <begin position="496"/>
        <end position="508"/>
    </location>
</feature>
<evidence type="ECO:0000259" key="2">
    <source>
        <dbReference type="Pfam" id="PF12937"/>
    </source>
</evidence>
<accession>A0A8H7DA67</accession>
<organism evidence="3 4">
    <name type="scientific">Mycena venus</name>
    <dbReference type="NCBI Taxonomy" id="2733690"/>
    <lineage>
        <taxon>Eukaryota</taxon>
        <taxon>Fungi</taxon>
        <taxon>Dikarya</taxon>
        <taxon>Basidiomycota</taxon>
        <taxon>Agaricomycotina</taxon>
        <taxon>Agaricomycetes</taxon>
        <taxon>Agaricomycetidae</taxon>
        <taxon>Agaricales</taxon>
        <taxon>Marasmiineae</taxon>
        <taxon>Mycenaceae</taxon>
        <taxon>Mycena</taxon>
    </lineage>
</organism>
<name>A0A8H7DA67_9AGAR</name>
<protein>
    <submittedName>
        <fullName evidence="3">F-box domain-containing protein</fullName>
    </submittedName>
</protein>
<evidence type="ECO:0000256" key="1">
    <source>
        <dbReference type="SAM" id="MobiDB-lite"/>
    </source>
</evidence>
<sequence length="521" mass="56607">MTLSTSQALSITTAIGDTSGGWPFTCTNPTAFYLCLQDFQNPDHSESLNMHGLQPRNAISEGSEMRNELSEVDSDHVEDFPVDLPGPSGELTAEHEDIERKISSLSIGLAPHKKLPPELLAEIFIFCGTPTVALPPKDETVLTLTQICRTWRELALHVPELWASISVSFSEKQNDVERIADISLQWLSRTGEGYPVRITAECTGAYATTASENPDLVASFVSTVVIPHAHHLQHLDLAFPIAALLPLFELPSGAFPCLETMSLRPLLLLADLATPETGHSGWHWPATTITFDSAPLVREISFSPTPLFKISELETAVEDIVDRAVGNPDSVAGHPFFAPTFLLPWSQLSTISFPMTALTADAWCAVLAECPKLTHFEGAVKPSPNYQRVSDHEQPMYLDCLTFLSVSAFSGGGEELIDRLATPRLTVFVLMGCSVPTASLTDFQARSAFTLQTFIPVVPIPADDVERLFQHIPDIATLIVLAVSTEHFPHLVLGTHRPGGAPDPARGAPHPPYSRTGPSFG</sequence>
<evidence type="ECO:0000313" key="4">
    <source>
        <dbReference type="Proteomes" id="UP000620124"/>
    </source>
</evidence>
<feature type="region of interest" description="Disordered" evidence="1">
    <location>
        <begin position="62"/>
        <end position="91"/>
    </location>
</feature>
<proteinExistence type="predicted"/>
<feature type="region of interest" description="Disordered" evidence="1">
    <location>
        <begin position="495"/>
        <end position="521"/>
    </location>
</feature>
<dbReference type="AlphaFoldDB" id="A0A8H7DA67"/>
<feature type="compositionally biased region" description="Basic and acidic residues" evidence="1">
    <location>
        <begin position="63"/>
        <end position="79"/>
    </location>
</feature>
<feature type="domain" description="F-box" evidence="2">
    <location>
        <begin position="114"/>
        <end position="166"/>
    </location>
</feature>